<gene>
    <name evidence="2" type="ORF">METZ01_LOCUS203598</name>
</gene>
<proteinExistence type="predicted"/>
<protein>
    <recommendedName>
        <fullName evidence="1">Metallo-beta-lactamase domain-containing protein</fullName>
    </recommendedName>
</protein>
<dbReference type="AlphaFoldDB" id="A0A382EKX4"/>
<dbReference type="Pfam" id="PF12706">
    <property type="entry name" value="Lactamase_B_2"/>
    <property type="match status" value="1"/>
</dbReference>
<dbReference type="Gene3D" id="3.60.15.10">
    <property type="entry name" value="Ribonuclease Z/Hydroxyacylglutathione hydrolase-like"/>
    <property type="match status" value="1"/>
</dbReference>
<dbReference type="EMBL" id="UINC01044805">
    <property type="protein sequence ID" value="SVB50744.1"/>
    <property type="molecule type" value="Genomic_DNA"/>
</dbReference>
<accession>A0A382EKX4</accession>
<dbReference type="InterPro" id="IPR001279">
    <property type="entry name" value="Metallo-B-lactamas"/>
</dbReference>
<evidence type="ECO:0000259" key="1">
    <source>
        <dbReference type="Pfam" id="PF12706"/>
    </source>
</evidence>
<feature type="domain" description="Metallo-beta-lactamase" evidence="1">
    <location>
        <begin position="1"/>
        <end position="162"/>
    </location>
</feature>
<organism evidence="2">
    <name type="scientific">marine metagenome</name>
    <dbReference type="NCBI Taxonomy" id="408172"/>
    <lineage>
        <taxon>unclassified sequences</taxon>
        <taxon>metagenomes</taxon>
        <taxon>ecological metagenomes</taxon>
    </lineage>
</organism>
<reference evidence="2" key="1">
    <citation type="submission" date="2018-05" db="EMBL/GenBank/DDBJ databases">
        <authorList>
            <person name="Lanie J.A."/>
            <person name="Ng W.-L."/>
            <person name="Kazmierczak K.M."/>
            <person name="Andrzejewski T.M."/>
            <person name="Davidsen T.M."/>
            <person name="Wayne K.J."/>
            <person name="Tettelin H."/>
            <person name="Glass J.I."/>
            <person name="Rusch D."/>
            <person name="Podicherti R."/>
            <person name="Tsui H.-C.T."/>
            <person name="Winkler M.E."/>
        </authorList>
    </citation>
    <scope>NUCLEOTIDE SEQUENCE</scope>
</reference>
<sequence>THKHIDHVYGVPHLVHAMAIEGLVEEIDLLAPAQTLATVAEMVAVHELADDWYPAIRSTEISTAGQSELLRAPSLRITATGVAHTCDTLGLRFETEAAAVCYSSDTRPCAAVARLATGADILLHDCGGPHRLREAFSAGHSSAREAGIVAAEAGVRKLVLMHLGPRDENILKECRLEAQAIFGGPVDLAMDGMRWSFSDHRKRRS</sequence>
<name>A0A382EKX4_9ZZZZ</name>
<dbReference type="PANTHER" id="PTHR46018">
    <property type="entry name" value="ZINC PHOSPHODIESTERASE ELAC PROTEIN 1"/>
    <property type="match status" value="1"/>
</dbReference>
<feature type="non-terminal residue" evidence="2">
    <location>
        <position position="1"/>
    </location>
</feature>
<dbReference type="SUPFAM" id="SSF56281">
    <property type="entry name" value="Metallo-hydrolase/oxidoreductase"/>
    <property type="match status" value="1"/>
</dbReference>
<dbReference type="InterPro" id="IPR036866">
    <property type="entry name" value="RibonucZ/Hydroxyglut_hydro"/>
</dbReference>
<dbReference type="GO" id="GO:0042781">
    <property type="term" value="F:3'-tRNA processing endoribonuclease activity"/>
    <property type="evidence" value="ECO:0007669"/>
    <property type="project" value="TreeGrafter"/>
</dbReference>
<evidence type="ECO:0000313" key="2">
    <source>
        <dbReference type="EMBL" id="SVB50744.1"/>
    </source>
</evidence>
<dbReference type="PANTHER" id="PTHR46018:SF2">
    <property type="entry name" value="ZINC PHOSPHODIESTERASE ELAC PROTEIN 1"/>
    <property type="match status" value="1"/>
</dbReference>